<keyword evidence="3" id="KW-1185">Reference proteome</keyword>
<gene>
    <name evidence="2" type="ORF">ED28_00010</name>
</gene>
<comment type="caution">
    <text evidence="2">The sequence shown here is derived from an EMBL/GenBank/DDBJ whole genome shotgun (WGS) entry which is preliminary data.</text>
</comment>
<accession>A0A443IH44</accession>
<dbReference type="AlphaFoldDB" id="A0A443IH44"/>
<feature type="transmembrane region" description="Helical" evidence="1">
    <location>
        <begin position="31"/>
        <end position="51"/>
    </location>
</feature>
<dbReference type="Pfam" id="PF10754">
    <property type="entry name" value="DUF2569"/>
    <property type="match status" value="1"/>
</dbReference>
<name>A0A443IH44_9GAMM</name>
<reference evidence="2 3" key="1">
    <citation type="submission" date="2014-04" db="EMBL/GenBank/DDBJ databases">
        <title>Draft genome sequence of Pantoea beijingensis strain LMG 27579, an emerging pathogen to Pleurotus eryngii with potential industrial application.</title>
        <authorList>
            <person name="Xu F."/>
            <person name="Liu Y."/>
            <person name="Wang S."/>
            <person name="Yin Y."/>
            <person name="Ma Y."/>
            <person name="Zhao S."/>
            <person name="Rong C."/>
        </authorList>
    </citation>
    <scope>NUCLEOTIDE SEQUENCE [LARGE SCALE GENOMIC DNA]</scope>
    <source>
        <strain evidence="2 3">LMG 27579</strain>
    </source>
</reference>
<feature type="transmembrane region" description="Helical" evidence="1">
    <location>
        <begin position="71"/>
        <end position="91"/>
    </location>
</feature>
<dbReference type="InterPro" id="IPR019690">
    <property type="entry name" value="DUF2569"/>
</dbReference>
<keyword evidence="1" id="KW-0812">Transmembrane</keyword>
<evidence type="ECO:0008006" key="4">
    <source>
        <dbReference type="Google" id="ProtNLM"/>
    </source>
</evidence>
<keyword evidence="1" id="KW-1133">Transmembrane helix</keyword>
<feature type="transmembrane region" description="Helical" evidence="1">
    <location>
        <begin position="103"/>
        <end position="126"/>
    </location>
</feature>
<organism evidence="2 3">
    <name type="scientific">[Pantoea] beijingensis</name>
    <dbReference type="NCBI Taxonomy" id="1324864"/>
    <lineage>
        <taxon>Bacteria</taxon>
        <taxon>Pseudomonadati</taxon>
        <taxon>Pseudomonadota</taxon>
        <taxon>Gammaproteobacteria</taxon>
        <taxon>Enterobacterales</taxon>
        <taxon>Erwiniaceae</taxon>
        <taxon>Erwinia</taxon>
    </lineage>
</organism>
<evidence type="ECO:0000256" key="1">
    <source>
        <dbReference type="SAM" id="Phobius"/>
    </source>
</evidence>
<keyword evidence="1" id="KW-0472">Membrane</keyword>
<protein>
    <recommendedName>
        <fullName evidence="4">DUF2569 domain-containing protein</fullName>
    </recommendedName>
</protein>
<proteinExistence type="predicted"/>
<feature type="transmembrane region" description="Helical" evidence="1">
    <location>
        <begin position="138"/>
        <end position="158"/>
    </location>
</feature>
<evidence type="ECO:0000313" key="3">
    <source>
        <dbReference type="Proteomes" id="UP000288794"/>
    </source>
</evidence>
<evidence type="ECO:0000313" key="2">
    <source>
        <dbReference type="EMBL" id="RWR03407.1"/>
    </source>
</evidence>
<dbReference type="EMBL" id="JMEE01000001">
    <property type="protein sequence ID" value="RWR03407.1"/>
    <property type="molecule type" value="Genomic_DNA"/>
</dbReference>
<dbReference type="Proteomes" id="UP000288794">
    <property type="component" value="Unassembled WGS sequence"/>
</dbReference>
<dbReference type="RefSeq" id="WP_128174092.1">
    <property type="nucleotide sequence ID" value="NZ_CP071409.1"/>
</dbReference>
<sequence>MECIKCNEQAVAESDYCAACEKKIFSRPGGWLWLPLTGLAFMNGTLVVSIVRAVQVLFQANGILDNKIKALIYYDVIMMLILLGVGIYIAGMFFRRKRTLPKFYIFFLILMIVFEISDVWMANYFLKMTVNADDIKRIGQRMFHAAIWIPYFLVSLRVKKTFIR</sequence>